<evidence type="ECO:0000313" key="4">
    <source>
        <dbReference type="Proteomes" id="UP001632038"/>
    </source>
</evidence>
<protein>
    <submittedName>
        <fullName evidence="3">Uncharacterized protein</fullName>
    </submittedName>
</protein>
<feature type="compositionally biased region" description="Gly residues" evidence="1">
    <location>
        <begin position="63"/>
        <end position="75"/>
    </location>
</feature>
<gene>
    <name evidence="3" type="ORF">CASFOL_021331</name>
</gene>
<comment type="caution">
    <text evidence="3">The sequence shown here is derived from an EMBL/GenBank/DDBJ whole genome shotgun (WGS) entry which is preliminary data.</text>
</comment>
<feature type="chain" id="PRO_5044851958" evidence="2">
    <location>
        <begin position="25"/>
        <end position="165"/>
    </location>
</feature>
<dbReference type="PANTHER" id="PTHR48226">
    <property type="entry name" value="OS06G0326200 PROTEIN"/>
    <property type="match status" value="1"/>
</dbReference>
<accession>A0ABD3D0D6</accession>
<keyword evidence="4" id="KW-1185">Reference proteome</keyword>
<proteinExistence type="predicted"/>
<dbReference type="Proteomes" id="UP001632038">
    <property type="component" value="Unassembled WGS sequence"/>
</dbReference>
<dbReference type="EMBL" id="JAVIJP010000028">
    <property type="protein sequence ID" value="KAL3634277.1"/>
    <property type="molecule type" value="Genomic_DNA"/>
</dbReference>
<feature type="compositionally biased region" description="Basic and acidic residues" evidence="1">
    <location>
        <begin position="50"/>
        <end position="61"/>
    </location>
</feature>
<feature type="signal peptide" evidence="2">
    <location>
        <begin position="1"/>
        <end position="24"/>
    </location>
</feature>
<name>A0ABD3D0D6_9LAMI</name>
<evidence type="ECO:0000256" key="1">
    <source>
        <dbReference type="SAM" id="MobiDB-lite"/>
    </source>
</evidence>
<feature type="region of interest" description="Disordered" evidence="1">
    <location>
        <begin position="50"/>
        <end position="75"/>
    </location>
</feature>
<evidence type="ECO:0000256" key="2">
    <source>
        <dbReference type="SAM" id="SignalP"/>
    </source>
</evidence>
<dbReference type="PANTHER" id="PTHR48226:SF1">
    <property type="entry name" value="WAS_WASL-INTERACTING PROTEIN FAMILY MEMBER 1"/>
    <property type="match status" value="1"/>
</dbReference>
<organism evidence="3 4">
    <name type="scientific">Castilleja foliolosa</name>
    <dbReference type="NCBI Taxonomy" id="1961234"/>
    <lineage>
        <taxon>Eukaryota</taxon>
        <taxon>Viridiplantae</taxon>
        <taxon>Streptophyta</taxon>
        <taxon>Embryophyta</taxon>
        <taxon>Tracheophyta</taxon>
        <taxon>Spermatophyta</taxon>
        <taxon>Magnoliopsida</taxon>
        <taxon>eudicotyledons</taxon>
        <taxon>Gunneridae</taxon>
        <taxon>Pentapetalae</taxon>
        <taxon>asterids</taxon>
        <taxon>lamiids</taxon>
        <taxon>Lamiales</taxon>
        <taxon>Orobanchaceae</taxon>
        <taxon>Pedicularideae</taxon>
        <taxon>Castillejinae</taxon>
        <taxon>Castilleja</taxon>
    </lineage>
</organism>
<evidence type="ECO:0000313" key="3">
    <source>
        <dbReference type="EMBL" id="KAL3634277.1"/>
    </source>
</evidence>
<keyword evidence="2" id="KW-0732">Signal</keyword>
<reference evidence="4" key="1">
    <citation type="journal article" date="2024" name="IScience">
        <title>Strigolactones Initiate the Formation of Haustorium-like Structures in Castilleja.</title>
        <authorList>
            <person name="Buerger M."/>
            <person name="Peterson D."/>
            <person name="Chory J."/>
        </authorList>
    </citation>
    <scope>NUCLEOTIDE SEQUENCE [LARGE SCALE GENOMIC DNA]</scope>
</reference>
<dbReference type="InterPro" id="IPR053099">
    <property type="entry name" value="WAS/WASL-interacting_domain"/>
</dbReference>
<dbReference type="AlphaFoldDB" id="A0ABD3D0D6"/>
<sequence>MESTLVKNLCFALFFAFVIVRLRGEEVRNRVVQGQTSSLTNADLEKDTKTHNEVVVNDKKRNNGGGGGGVGWGWGGGGGGANQQGGWGWGNGGGGGVSWRWGCGVGGKGQRLHKKRNFPVGDYKIGEFAQCSKGRCLGMKLDCPLHCGGPCFYDCRHMCKAHCKR</sequence>